<dbReference type="InterPro" id="IPR013780">
    <property type="entry name" value="Glyco_hydro_b"/>
</dbReference>
<dbReference type="OrthoDB" id="9805159at2"/>
<evidence type="ECO:0000313" key="5">
    <source>
        <dbReference type="EMBL" id="CUO63803.1"/>
    </source>
</evidence>
<evidence type="ECO:0000256" key="1">
    <source>
        <dbReference type="ARBA" id="ARBA00008061"/>
    </source>
</evidence>
<dbReference type="STRING" id="39482.ERS852491_02812"/>
<dbReference type="InterPro" id="IPR006047">
    <property type="entry name" value="GH13_cat_dom"/>
</dbReference>
<protein>
    <submittedName>
        <fullName evidence="5">Oligo-1,6-glucosidase</fullName>
        <ecNumber evidence="5">3.2.1.10</ecNumber>
    </submittedName>
</protein>
<dbReference type="InterPro" id="IPR045857">
    <property type="entry name" value="O16G_dom_2"/>
</dbReference>
<dbReference type="SUPFAM" id="SSF51445">
    <property type="entry name" value="(Trans)glycosidases"/>
    <property type="match status" value="1"/>
</dbReference>
<dbReference type="Pfam" id="PF00128">
    <property type="entry name" value="Alpha-amylase"/>
    <property type="match status" value="1"/>
</dbReference>
<proteinExistence type="inferred from homology"/>
<dbReference type="RefSeq" id="WP_055153735.1">
    <property type="nucleotide sequence ID" value="NZ_CYZU01000026.1"/>
</dbReference>
<accession>A0A174GN29</accession>
<evidence type="ECO:0000256" key="3">
    <source>
        <dbReference type="ARBA" id="ARBA00023295"/>
    </source>
</evidence>
<keyword evidence="2 5" id="KW-0378">Hydrolase</keyword>
<dbReference type="GO" id="GO:0004556">
    <property type="term" value="F:alpha-amylase activity"/>
    <property type="evidence" value="ECO:0007669"/>
    <property type="project" value="TreeGrafter"/>
</dbReference>
<evidence type="ECO:0000313" key="6">
    <source>
        <dbReference type="Proteomes" id="UP000095544"/>
    </source>
</evidence>
<keyword evidence="3 5" id="KW-0326">Glycosidase</keyword>
<feature type="domain" description="Glycosyl hydrolase family 13 catalytic" evidence="4">
    <location>
        <begin position="16"/>
        <end position="426"/>
    </location>
</feature>
<sequence>MEKLKKAWWKEAVVYQIYPASFCDSNGDGIGDLRGIAEKLDYLVDLGVDVVWISPYFESPYVDNGYDISDYYKIDKRFGTMDDWDHLLSEMHKRGLKLVMDLVVNHCSSSHIWFQDALQSKNSPYRDFFIWKDRKENGQVPNNWTSYFGGSAWEYSPITDQCYLHLFSKEQPDLNWDNPALRQEIYKMMRFWADKGVDGFRLDVMHAYGKEPGLPDGNIQRSASGAPVGIEHFASIEKTHSYIREMNEQVFSRYDLMTVGETGDVTIQDAIKFTNEASHEVNMVFQFDHVDIEPEKDENGICLSRACTYTLKKMLSKWQTGLLGKGWNSLYLSNHDQPRQVSKFGDDKEYWSESAKMLAAVMHLQQGTPFIYQGEEIGMTNLKVNSIQEVNDIMSVGNYYEKLHSRQASEEQLLAEINAVGRDNARTPMQWDRAANAGFTTGNPWLNVNPNFQTINVRDSMENPDSIYHFYKKLIKLRHKTPVAVYGDYREYYKDSQELFVFTRRLGHTLLLTVANITGSCAEFRMPEDIHYAQSELYISNYEDTQIPSDCLLRPYEVQAFLLEETCKGV</sequence>
<dbReference type="CDD" id="cd11333">
    <property type="entry name" value="AmyAc_SI_OligoGlu_DGase"/>
    <property type="match status" value="1"/>
</dbReference>
<dbReference type="NCBIfam" id="NF008183">
    <property type="entry name" value="PRK10933.1"/>
    <property type="match status" value="1"/>
</dbReference>
<gene>
    <name evidence="5" type="primary">malL_3</name>
    <name evidence="5" type="ORF">ERS852491_02812</name>
</gene>
<comment type="similarity">
    <text evidence="1">Belongs to the glycosyl hydrolase 13 family.</text>
</comment>
<dbReference type="FunFam" id="3.90.400.10:FF:000002">
    <property type="entry name" value="Sucrose isomerase"/>
    <property type="match status" value="1"/>
</dbReference>
<dbReference type="AlphaFoldDB" id="A0A174GN29"/>
<dbReference type="Gene3D" id="3.20.20.80">
    <property type="entry name" value="Glycosidases"/>
    <property type="match status" value="1"/>
</dbReference>
<dbReference type="Gene3D" id="3.90.400.10">
    <property type="entry name" value="Oligo-1,6-glucosidase, Domain 2"/>
    <property type="match status" value="1"/>
</dbReference>
<dbReference type="FunFam" id="3.20.20.80:FF:000064">
    <property type="entry name" value="Oligo-1,6-glucosidase"/>
    <property type="match status" value="2"/>
</dbReference>
<dbReference type="GO" id="GO:0004574">
    <property type="term" value="F:oligo-1,6-glucosidase activity"/>
    <property type="evidence" value="ECO:0007669"/>
    <property type="project" value="UniProtKB-EC"/>
</dbReference>
<dbReference type="SMART" id="SM00642">
    <property type="entry name" value="Aamy"/>
    <property type="match status" value="1"/>
</dbReference>
<dbReference type="PANTHER" id="PTHR10357:SF179">
    <property type="entry name" value="NEUTRAL AND BASIC AMINO ACID TRANSPORT PROTEIN RBAT"/>
    <property type="match status" value="1"/>
</dbReference>
<reference evidence="5 6" key="1">
    <citation type="submission" date="2015-09" db="EMBL/GenBank/DDBJ databases">
        <authorList>
            <consortium name="Pathogen Informatics"/>
        </authorList>
    </citation>
    <scope>NUCLEOTIDE SEQUENCE [LARGE SCALE GENOMIC DNA]</scope>
    <source>
        <strain evidence="5 6">2789STDY5834876</strain>
    </source>
</reference>
<evidence type="ECO:0000256" key="2">
    <source>
        <dbReference type="ARBA" id="ARBA00022801"/>
    </source>
</evidence>
<evidence type="ECO:0000259" key="4">
    <source>
        <dbReference type="SMART" id="SM00642"/>
    </source>
</evidence>
<dbReference type="EMBL" id="CYZU01000026">
    <property type="protein sequence ID" value="CUO63803.1"/>
    <property type="molecule type" value="Genomic_DNA"/>
</dbReference>
<dbReference type="InterPro" id="IPR017853">
    <property type="entry name" value="GH"/>
</dbReference>
<dbReference type="Proteomes" id="UP000095544">
    <property type="component" value="Unassembled WGS sequence"/>
</dbReference>
<dbReference type="EC" id="3.2.1.10" evidence="5"/>
<dbReference type="PANTHER" id="PTHR10357">
    <property type="entry name" value="ALPHA-AMYLASE FAMILY MEMBER"/>
    <property type="match status" value="1"/>
</dbReference>
<dbReference type="Gene3D" id="2.60.40.1180">
    <property type="entry name" value="Golgi alpha-mannosidase II"/>
    <property type="match status" value="1"/>
</dbReference>
<name>A0A174GN29_9FIRM</name>
<dbReference type="SUPFAM" id="SSF51011">
    <property type="entry name" value="Glycosyl hydrolase domain"/>
    <property type="match status" value="1"/>
</dbReference>
<organism evidence="5 6">
    <name type="scientific">Faecalicatena contorta</name>
    <dbReference type="NCBI Taxonomy" id="39482"/>
    <lineage>
        <taxon>Bacteria</taxon>
        <taxon>Bacillati</taxon>
        <taxon>Bacillota</taxon>
        <taxon>Clostridia</taxon>
        <taxon>Lachnospirales</taxon>
        <taxon>Lachnospiraceae</taxon>
        <taxon>Faecalicatena</taxon>
    </lineage>
</organism>
<dbReference type="GO" id="GO:0009313">
    <property type="term" value="P:oligosaccharide catabolic process"/>
    <property type="evidence" value="ECO:0007669"/>
    <property type="project" value="TreeGrafter"/>
</dbReference>